<evidence type="ECO:0000313" key="2">
    <source>
        <dbReference type="Proteomes" id="UP000664382"/>
    </source>
</evidence>
<organism evidence="1 2">
    <name type="scientific">Leucobacter weissii</name>
    <dbReference type="NCBI Taxonomy" id="1983706"/>
    <lineage>
        <taxon>Bacteria</taxon>
        <taxon>Bacillati</taxon>
        <taxon>Actinomycetota</taxon>
        <taxon>Actinomycetes</taxon>
        <taxon>Micrococcales</taxon>
        <taxon>Microbacteriaceae</taxon>
        <taxon>Leucobacter</taxon>
    </lineage>
</organism>
<comment type="caution">
    <text evidence="1">The sequence shown here is derived from an EMBL/GenBank/DDBJ whole genome shotgun (WGS) entry which is preliminary data.</text>
</comment>
<evidence type="ECO:0000313" key="1">
    <source>
        <dbReference type="EMBL" id="MBO1902498.1"/>
    </source>
</evidence>
<name>A0A939MKL6_9MICO</name>
<reference evidence="1" key="1">
    <citation type="submission" date="2021-03" db="EMBL/GenBank/DDBJ databases">
        <title>Leucobacter chromiisoli sp. nov., isolated from chromium-containing soil of chemical plant.</title>
        <authorList>
            <person name="Xu Z."/>
        </authorList>
    </citation>
    <scope>NUCLEOTIDE SEQUENCE</scope>
    <source>
        <strain evidence="1">S27</strain>
    </source>
</reference>
<gene>
    <name evidence="1" type="ORF">J4H92_11125</name>
</gene>
<sequence length="102" mass="10789">MSPVRRAELLADYEAGAPVQAIAAKFRVHRATVFEVVRRAGLPGRDPGLSAETRGRAASLYANGLTLAQVAEQIGAGIDAVRAAVLAEGGHIRPRGRMPRHP</sequence>
<dbReference type="Proteomes" id="UP000664382">
    <property type="component" value="Unassembled WGS sequence"/>
</dbReference>
<protein>
    <submittedName>
        <fullName evidence="1">Helix-turn-helix domain-containing protein</fullName>
    </submittedName>
</protein>
<dbReference type="AlphaFoldDB" id="A0A939MKL6"/>
<keyword evidence="2" id="KW-1185">Reference proteome</keyword>
<proteinExistence type="predicted"/>
<dbReference type="Pfam" id="PF13384">
    <property type="entry name" value="HTH_23"/>
    <property type="match status" value="1"/>
</dbReference>
<dbReference type="Gene3D" id="1.10.10.60">
    <property type="entry name" value="Homeodomain-like"/>
    <property type="match status" value="1"/>
</dbReference>
<accession>A0A939MKL6</accession>
<dbReference type="EMBL" id="JAGDYM010000013">
    <property type="protein sequence ID" value="MBO1902498.1"/>
    <property type="molecule type" value="Genomic_DNA"/>
</dbReference>